<evidence type="ECO:0000313" key="5">
    <source>
        <dbReference type="Proteomes" id="UP001302696"/>
    </source>
</evidence>
<dbReference type="SUPFAM" id="SSF46689">
    <property type="entry name" value="Homeodomain-like"/>
    <property type="match status" value="1"/>
</dbReference>
<dbReference type="InterPro" id="IPR036388">
    <property type="entry name" value="WH-like_DNA-bd_sf"/>
</dbReference>
<evidence type="ECO:0000313" key="4">
    <source>
        <dbReference type="EMBL" id="WPC21151.1"/>
    </source>
</evidence>
<proteinExistence type="inferred from homology"/>
<keyword evidence="5" id="KW-1185">Reference proteome</keyword>
<evidence type="ECO:0000259" key="3">
    <source>
        <dbReference type="Pfam" id="PF13518"/>
    </source>
</evidence>
<gene>
    <name evidence="4" type="ORF">N6G96_07670</name>
</gene>
<comment type="similarity">
    <text evidence="1">Belongs to the IS150/IS1296 orfA family.</text>
</comment>
<feature type="domain" description="Insertion element IS150 protein InsJ-like helix-turn-helix" evidence="3">
    <location>
        <begin position="41"/>
        <end position="88"/>
    </location>
</feature>
<sequence length="211" mass="24429">MDFFVCGDLWASFFFKKILLIDYHIGSSSTGKSIEPFNFDFKVKIVTEYLSGQAAYSLARKYGIGSKATVSIWIQRFERFGIKGLQPKAMDLEYTSQFKVDVLNWRKQNQASLSVTALHFNLSSPSTIWQWEKRFETLGIEGLERKRGNSKNMAKHKNENAKPVVQKDNSTTKDTLKQLQKENQMLKIENEYLKKLEALARKKSAQRKSRK</sequence>
<dbReference type="InterPro" id="IPR055247">
    <property type="entry name" value="InsJ-like_HTH"/>
</dbReference>
<dbReference type="InterPro" id="IPR052057">
    <property type="entry name" value="IS150/IS1296_orfA-like"/>
</dbReference>
<dbReference type="Gene3D" id="1.10.10.10">
    <property type="entry name" value="Winged helix-like DNA-binding domain superfamily/Winged helix DNA-binding domain"/>
    <property type="match status" value="2"/>
</dbReference>
<feature type="domain" description="Insertion element IS150 protein InsJ-like helix-turn-helix" evidence="3">
    <location>
        <begin position="98"/>
        <end position="150"/>
    </location>
</feature>
<accession>A0ABZ0Q2I3</accession>
<evidence type="ECO:0000256" key="1">
    <source>
        <dbReference type="ARBA" id="ARBA00038232"/>
    </source>
</evidence>
<dbReference type="RefSeq" id="WP_320532042.1">
    <property type="nucleotide sequence ID" value="NZ_CP104774.1"/>
</dbReference>
<dbReference type="PANTHER" id="PTHR33795">
    <property type="entry name" value="INSERTION ELEMENT IS150 PROTEIN INSJ"/>
    <property type="match status" value="1"/>
</dbReference>
<protein>
    <submittedName>
        <fullName evidence="4">Helix-turn-helix domain-containing protein</fullName>
    </submittedName>
</protein>
<feature type="region of interest" description="Disordered" evidence="2">
    <location>
        <begin position="146"/>
        <end position="174"/>
    </location>
</feature>
<dbReference type="Pfam" id="PF13518">
    <property type="entry name" value="HTH_28"/>
    <property type="match status" value="2"/>
</dbReference>
<name>A0ABZ0Q2I3_9LACO</name>
<reference evidence="5" key="1">
    <citation type="submission" date="2024-06" db="EMBL/GenBank/DDBJ databases">
        <authorList>
            <person name="Chang H.C."/>
            <person name="Mun S.Y."/>
        </authorList>
    </citation>
    <scope>NUCLEOTIDE SEQUENCE [LARGE SCALE GENOMIC DNA]</scope>
    <source>
        <strain evidence="5">KT1</strain>
    </source>
</reference>
<dbReference type="InterPro" id="IPR009057">
    <property type="entry name" value="Homeodomain-like_sf"/>
</dbReference>
<organism evidence="4 5">
    <name type="scientific">Pediococcus inopinatus</name>
    <dbReference type="NCBI Taxonomy" id="114090"/>
    <lineage>
        <taxon>Bacteria</taxon>
        <taxon>Bacillati</taxon>
        <taxon>Bacillota</taxon>
        <taxon>Bacilli</taxon>
        <taxon>Lactobacillales</taxon>
        <taxon>Lactobacillaceae</taxon>
        <taxon>Pediococcus</taxon>
    </lineage>
</organism>
<dbReference type="PANTHER" id="PTHR33795:SF1">
    <property type="entry name" value="INSERTION ELEMENT IS150 PROTEIN INSJ"/>
    <property type="match status" value="1"/>
</dbReference>
<dbReference type="InterPro" id="IPR010921">
    <property type="entry name" value="Trp_repressor/repl_initiator"/>
</dbReference>
<evidence type="ECO:0000256" key="2">
    <source>
        <dbReference type="SAM" id="MobiDB-lite"/>
    </source>
</evidence>
<dbReference type="SUPFAM" id="SSF48295">
    <property type="entry name" value="TrpR-like"/>
    <property type="match status" value="1"/>
</dbReference>
<dbReference type="Proteomes" id="UP001302696">
    <property type="component" value="Chromosome"/>
</dbReference>
<dbReference type="EMBL" id="CP104778">
    <property type="protein sequence ID" value="WPC21151.1"/>
    <property type="molecule type" value="Genomic_DNA"/>
</dbReference>